<dbReference type="Proteomes" id="UP001187192">
    <property type="component" value="Unassembled WGS sequence"/>
</dbReference>
<gene>
    <name evidence="1" type="ORF">TIFTF001_015044</name>
</gene>
<reference evidence="1" key="1">
    <citation type="submission" date="2023-07" db="EMBL/GenBank/DDBJ databases">
        <title>draft genome sequence of fig (Ficus carica).</title>
        <authorList>
            <person name="Takahashi T."/>
            <person name="Nishimura K."/>
        </authorList>
    </citation>
    <scope>NUCLEOTIDE SEQUENCE</scope>
</reference>
<evidence type="ECO:0000313" key="2">
    <source>
        <dbReference type="Proteomes" id="UP001187192"/>
    </source>
</evidence>
<name>A0AA88D8L1_FICCA</name>
<dbReference type="AlphaFoldDB" id="A0AA88D8L1"/>
<sequence length="217" mass="24166">MIWCFIQAQLLFDPLHSKPNLVYCARSRWQAVLAHLLPNVPCLPPSEPISSFPVAPSSGPPISLVTIGLSSLWNCGLCFLPLRRENIRFPLTVGFLPLGLILESRRGGWCPAASVHRTSSIGTTGGQCGADWDLRSKLNQKVSLPTIFGFGNHRAESFLPTLIRLHRSCTPPPARTRSAPVFWRFAHSRTVFRSFSICLDDPPCLELRFVNFGHFMS</sequence>
<evidence type="ECO:0000313" key="1">
    <source>
        <dbReference type="EMBL" id="GMN45852.1"/>
    </source>
</evidence>
<comment type="caution">
    <text evidence="1">The sequence shown here is derived from an EMBL/GenBank/DDBJ whole genome shotgun (WGS) entry which is preliminary data.</text>
</comment>
<dbReference type="EMBL" id="BTGU01000021">
    <property type="protein sequence ID" value="GMN45852.1"/>
    <property type="molecule type" value="Genomic_DNA"/>
</dbReference>
<organism evidence="1 2">
    <name type="scientific">Ficus carica</name>
    <name type="common">Common fig</name>
    <dbReference type="NCBI Taxonomy" id="3494"/>
    <lineage>
        <taxon>Eukaryota</taxon>
        <taxon>Viridiplantae</taxon>
        <taxon>Streptophyta</taxon>
        <taxon>Embryophyta</taxon>
        <taxon>Tracheophyta</taxon>
        <taxon>Spermatophyta</taxon>
        <taxon>Magnoliopsida</taxon>
        <taxon>eudicotyledons</taxon>
        <taxon>Gunneridae</taxon>
        <taxon>Pentapetalae</taxon>
        <taxon>rosids</taxon>
        <taxon>fabids</taxon>
        <taxon>Rosales</taxon>
        <taxon>Moraceae</taxon>
        <taxon>Ficeae</taxon>
        <taxon>Ficus</taxon>
    </lineage>
</organism>
<proteinExistence type="predicted"/>
<protein>
    <submittedName>
        <fullName evidence="1">Uncharacterized protein</fullName>
    </submittedName>
</protein>
<keyword evidence="2" id="KW-1185">Reference proteome</keyword>
<accession>A0AA88D8L1</accession>